<dbReference type="PANTHER" id="PTHR46273">
    <property type="entry name" value="MYOSUPPRESSIN RECEPTOR 1, ISOFORM B-RELATED"/>
    <property type="match status" value="1"/>
</dbReference>
<evidence type="ECO:0000256" key="1">
    <source>
        <dbReference type="ARBA" id="ARBA00004370"/>
    </source>
</evidence>
<organism evidence="7 8">
    <name type="scientific">Mya arenaria</name>
    <name type="common">Soft-shell clam</name>
    <dbReference type="NCBI Taxonomy" id="6604"/>
    <lineage>
        <taxon>Eukaryota</taxon>
        <taxon>Metazoa</taxon>
        <taxon>Spiralia</taxon>
        <taxon>Lophotrochozoa</taxon>
        <taxon>Mollusca</taxon>
        <taxon>Bivalvia</taxon>
        <taxon>Autobranchia</taxon>
        <taxon>Heteroconchia</taxon>
        <taxon>Euheterodonta</taxon>
        <taxon>Imparidentia</taxon>
        <taxon>Neoheterodontei</taxon>
        <taxon>Myida</taxon>
        <taxon>Myoidea</taxon>
        <taxon>Myidae</taxon>
        <taxon>Mya</taxon>
    </lineage>
</organism>
<name>A0ABY7F2W3_MYAAR</name>
<feature type="non-terminal residue" evidence="7">
    <location>
        <position position="1"/>
    </location>
</feature>
<evidence type="ECO:0000256" key="3">
    <source>
        <dbReference type="ARBA" id="ARBA00022989"/>
    </source>
</evidence>
<dbReference type="PANTHER" id="PTHR46273:SF11">
    <property type="entry name" value="G-PROTEIN COUPLED RECEPTORS FAMILY 1 PROFILE DOMAIN-CONTAINING PROTEIN"/>
    <property type="match status" value="1"/>
</dbReference>
<feature type="transmembrane region" description="Helical" evidence="5">
    <location>
        <begin position="339"/>
        <end position="363"/>
    </location>
</feature>
<feature type="transmembrane region" description="Helical" evidence="5">
    <location>
        <begin position="111"/>
        <end position="135"/>
    </location>
</feature>
<dbReference type="CDD" id="cd14978">
    <property type="entry name" value="7tmA_FMRFamide_R-like"/>
    <property type="match status" value="1"/>
</dbReference>
<keyword evidence="3 5" id="KW-1133">Transmembrane helix</keyword>
<feature type="transmembrane region" description="Helical" evidence="5">
    <location>
        <begin position="305"/>
        <end position="327"/>
    </location>
</feature>
<protein>
    <submittedName>
        <fullName evidence="7">DMSR1-like protein</fullName>
    </submittedName>
</protein>
<dbReference type="Proteomes" id="UP001164746">
    <property type="component" value="Chromosome 9"/>
</dbReference>
<gene>
    <name evidence="7" type="ORF">MAR_005173</name>
</gene>
<dbReference type="EMBL" id="CP111020">
    <property type="protein sequence ID" value="WAR15068.1"/>
    <property type="molecule type" value="Genomic_DNA"/>
</dbReference>
<dbReference type="InterPro" id="IPR019427">
    <property type="entry name" value="7TM_GPCR_serpentine_rcpt_Srw"/>
</dbReference>
<accession>A0ABY7F2W3</accession>
<sequence length="401" mass="45660">MIYTRHLMKVTFADNEIEIRKPPEVVLEVCKEETDRLDAINASSAAVQGCSEGDCVEPHSSFYQSINAYAHAYWHVHPYISLIICVFGIITNIVNIYVLCKEKMRNSINCILTGIAISDIIIMADYIPFAIHFYLATGLRDIEERYTYFWSTYLMVHSCLSNTTHTVSLWLAVVMSAIRYLFIRSRGRWNLTLYRTRLAIICVYLACIIVFIPNYTLTGLVAVVLPSNTTVYRMKSLSIYLGNSTTMNTINVWLFILIGKLVPCALICILGCMLLKTIKKSVQLTESLKLTSCSRRMRAHRRTTVMLLAIMTMFIISELPAAILVLISVFVDNFFKDYYLLFADTLDIVSLTNNAINFVMYCIMSRQFRDSLCETLPFCRVRIGRRSSEPAATTTNLRGSA</sequence>
<evidence type="ECO:0000313" key="7">
    <source>
        <dbReference type="EMBL" id="WAR15068.1"/>
    </source>
</evidence>
<dbReference type="Pfam" id="PF10324">
    <property type="entry name" value="7TM_GPCR_Srw"/>
    <property type="match status" value="1"/>
</dbReference>
<dbReference type="InterPro" id="IPR053219">
    <property type="entry name" value="GPCR_Dmsr-1"/>
</dbReference>
<evidence type="ECO:0000256" key="5">
    <source>
        <dbReference type="SAM" id="Phobius"/>
    </source>
</evidence>
<evidence type="ECO:0000256" key="2">
    <source>
        <dbReference type="ARBA" id="ARBA00022692"/>
    </source>
</evidence>
<keyword evidence="2 5" id="KW-0812">Transmembrane</keyword>
<dbReference type="PROSITE" id="PS50262">
    <property type="entry name" value="G_PROTEIN_RECEP_F1_2"/>
    <property type="match status" value="1"/>
</dbReference>
<keyword evidence="8" id="KW-1185">Reference proteome</keyword>
<keyword evidence="4 5" id="KW-0472">Membrane</keyword>
<feature type="transmembrane region" description="Helical" evidence="5">
    <location>
        <begin position="198"/>
        <end position="225"/>
    </location>
</feature>
<evidence type="ECO:0000259" key="6">
    <source>
        <dbReference type="PROSITE" id="PS50262"/>
    </source>
</evidence>
<evidence type="ECO:0000313" key="8">
    <source>
        <dbReference type="Proteomes" id="UP001164746"/>
    </source>
</evidence>
<evidence type="ECO:0000256" key="4">
    <source>
        <dbReference type="ARBA" id="ARBA00023136"/>
    </source>
</evidence>
<dbReference type="InterPro" id="IPR017452">
    <property type="entry name" value="GPCR_Rhodpsn_7TM"/>
</dbReference>
<proteinExistence type="predicted"/>
<reference evidence="7" key="1">
    <citation type="submission" date="2022-11" db="EMBL/GenBank/DDBJ databases">
        <title>Centuries of genome instability and evolution in soft-shell clam transmissible cancer (bioRxiv).</title>
        <authorList>
            <person name="Hart S.F.M."/>
            <person name="Yonemitsu M.A."/>
            <person name="Giersch R.M."/>
            <person name="Beal B.F."/>
            <person name="Arriagada G."/>
            <person name="Davis B.W."/>
            <person name="Ostrander E.A."/>
            <person name="Goff S.P."/>
            <person name="Metzger M.J."/>
        </authorList>
    </citation>
    <scope>NUCLEOTIDE SEQUENCE</scope>
    <source>
        <strain evidence="7">MELC-2E11</strain>
        <tissue evidence="7">Siphon/mantle</tissue>
    </source>
</reference>
<feature type="transmembrane region" description="Helical" evidence="5">
    <location>
        <begin position="155"/>
        <end position="178"/>
    </location>
</feature>
<feature type="transmembrane region" description="Helical" evidence="5">
    <location>
        <begin position="252"/>
        <end position="275"/>
    </location>
</feature>
<dbReference type="Gene3D" id="1.20.1070.10">
    <property type="entry name" value="Rhodopsin 7-helix transmembrane proteins"/>
    <property type="match status" value="1"/>
</dbReference>
<dbReference type="InterPro" id="IPR000276">
    <property type="entry name" value="GPCR_Rhodpsn"/>
</dbReference>
<comment type="subcellular location">
    <subcellularLocation>
        <location evidence="1">Membrane</location>
    </subcellularLocation>
</comment>
<feature type="transmembrane region" description="Helical" evidence="5">
    <location>
        <begin position="79"/>
        <end position="99"/>
    </location>
</feature>
<dbReference type="PRINTS" id="PR00237">
    <property type="entry name" value="GPCRRHODOPSN"/>
</dbReference>
<dbReference type="SUPFAM" id="SSF81321">
    <property type="entry name" value="Family A G protein-coupled receptor-like"/>
    <property type="match status" value="1"/>
</dbReference>
<feature type="domain" description="G-protein coupled receptors family 1 profile" evidence="6">
    <location>
        <begin position="91"/>
        <end position="361"/>
    </location>
</feature>